<dbReference type="RefSeq" id="WP_343994578.1">
    <property type="nucleotide sequence ID" value="NZ_BAAALG010000009.1"/>
</dbReference>
<dbReference type="Pfam" id="PF13561">
    <property type="entry name" value="adh_short_C2"/>
    <property type="match status" value="1"/>
</dbReference>
<dbReference type="CDD" id="cd05233">
    <property type="entry name" value="SDR_c"/>
    <property type="match status" value="1"/>
</dbReference>
<evidence type="ECO:0000313" key="4">
    <source>
        <dbReference type="Proteomes" id="UP001501581"/>
    </source>
</evidence>
<reference evidence="4" key="1">
    <citation type="journal article" date="2019" name="Int. J. Syst. Evol. Microbiol.">
        <title>The Global Catalogue of Microorganisms (GCM) 10K type strain sequencing project: providing services to taxonomists for standard genome sequencing and annotation.</title>
        <authorList>
            <consortium name="The Broad Institute Genomics Platform"/>
            <consortium name="The Broad Institute Genome Sequencing Center for Infectious Disease"/>
            <person name="Wu L."/>
            <person name="Ma J."/>
        </authorList>
    </citation>
    <scope>NUCLEOTIDE SEQUENCE [LARGE SCALE GENOMIC DNA]</scope>
    <source>
        <strain evidence="4">JCM 13008</strain>
    </source>
</reference>
<dbReference type="EMBL" id="BAAALG010000009">
    <property type="protein sequence ID" value="GAA1103785.1"/>
    <property type="molecule type" value="Genomic_DNA"/>
</dbReference>
<dbReference type="PRINTS" id="PR00081">
    <property type="entry name" value="GDHRDH"/>
</dbReference>
<dbReference type="SUPFAM" id="SSF51735">
    <property type="entry name" value="NAD(P)-binding Rossmann-fold domains"/>
    <property type="match status" value="1"/>
</dbReference>
<evidence type="ECO:0000313" key="3">
    <source>
        <dbReference type="EMBL" id="GAA1103785.1"/>
    </source>
</evidence>
<name>A0ABP4EG97_9ACTN</name>
<dbReference type="PANTHER" id="PTHR24321:SF8">
    <property type="entry name" value="ESTRADIOL 17-BETA-DEHYDROGENASE 8-RELATED"/>
    <property type="match status" value="1"/>
</dbReference>
<dbReference type="InterPro" id="IPR002347">
    <property type="entry name" value="SDR_fam"/>
</dbReference>
<organism evidence="3 4">
    <name type="scientific">Nocardioides dubius</name>
    <dbReference type="NCBI Taxonomy" id="317019"/>
    <lineage>
        <taxon>Bacteria</taxon>
        <taxon>Bacillati</taxon>
        <taxon>Actinomycetota</taxon>
        <taxon>Actinomycetes</taxon>
        <taxon>Propionibacteriales</taxon>
        <taxon>Nocardioidaceae</taxon>
        <taxon>Nocardioides</taxon>
    </lineage>
</organism>
<dbReference type="InterPro" id="IPR020904">
    <property type="entry name" value="Sc_DH/Rdtase_CS"/>
</dbReference>
<evidence type="ECO:0000256" key="2">
    <source>
        <dbReference type="ARBA" id="ARBA00023002"/>
    </source>
</evidence>
<sequence>MTGALVVGGAGAIGASCAEALVAGGWSVVVADLDLSAAERVGERIGAAGAFQVDVTSTESVQRATGAADELLGGLSAAVNLAAVGGPAARLHEYADEAWSRVVEVNLSGTFRCLRAQVAAMLPTGGSIVVVSSVGGAVGFAGAAAYSTTKHGLTGMVRSAALEYAADGIRVNAVAPGFVDTAFLRSRRTAAEIARLEAAHPLGRLARVEDVAATVAHLVSPAAGFVTGSTYDVDGGLLAGHPGLLGAGQSQ</sequence>
<comment type="caution">
    <text evidence="3">The sequence shown here is derived from an EMBL/GenBank/DDBJ whole genome shotgun (WGS) entry which is preliminary data.</text>
</comment>
<evidence type="ECO:0000256" key="1">
    <source>
        <dbReference type="ARBA" id="ARBA00006484"/>
    </source>
</evidence>
<dbReference type="Proteomes" id="UP001501581">
    <property type="component" value="Unassembled WGS sequence"/>
</dbReference>
<proteinExistence type="inferred from homology"/>
<dbReference type="Gene3D" id="3.40.50.720">
    <property type="entry name" value="NAD(P)-binding Rossmann-like Domain"/>
    <property type="match status" value="1"/>
</dbReference>
<protein>
    <submittedName>
        <fullName evidence="3">SDR family NAD(P)-dependent oxidoreductase</fullName>
    </submittedName>
</protein>
<dbReference type="PROSITE" id="PS00061">
    <property type="entry name" value="ADH_SHORT"/>
    <property type="match status" value="1"/>
</dbReference>
<dbReference type="InterPro" id="IPR036291">
    <property type="entry name" value="NAD(P)-bd_dom_sf"/>
</dbReference>
<comment type="similarity">
    <text evidence="1">Belongs to the short-chain dehydrogenases/reductases (SDR) family.</text>
</comment>
<gene>
    <name evidence="3" type="ORF">GCM10009668_23450</name>
</gene>
<keyword evidence="4" id="KW-1185">Reference proteome</keyword>
<keyword evidence="2" id="KW-0560">Oxidoreductase</keyword>
<dbReference type="PANTHER" id="PTHR24321">
    <property type="entry name" value="DEHYDROGENASES, SHORT CHAIN"/>
    <property type="match status" value="1"/>
</dbReference>
<dbReference type="PRINTS" id="PR00080">
    <property type="entry name" value="SDRFAMILY"/>
</dbReference>
<accession>A0ABP4EG97</accession>